<gene>
    <name evidence="1" type="ORF">IFM89_037314</name>
</gene>
<evidence type="ECO:0000313" key="1">
    <source>
        <dbReference type="EMBL" id="KAF9603655.1"/>
    </source>
</evidence>
<dbReference type="PANTHER" id="PTHR37179">
    <property type="entry name" value="TRANSGLYCOSYLASE"/>
    <property type="match status" value="1"/>
</dbReference>
<dbReference type="Proteomes" id="UP000631114">
    <property type="component" value="Unassembled WGS sequence"/>
</dbReference>
<keyword evidence="2" id="KW-1185">Reference proteome</keyword>
<accession>A0A835LQG0</accession>
<organism evidence="1 2">
    <name type="scientific">Coptis chinensis</name>
    <dbReference type="NCBI Taxonomy" id="261450"/>
    <lineage>
        <taxon>Eukaryota</taxon>
        <taxon>Viridiplantae</taxon>
        <taxon>Streptophyta</taxon>
        <taxon>Embryophyta</taxon>
        <taxon>Tracheophyta</taxon>
        <taxon>Spermatophyta</taxon>
        <taxon>Magnoliopsida</taxon>
        <taxon>Ranunculales</taxon>
        <taxon>Ranunculaceae</taxon>
        <taxon>Coptidoideae</taxon>
        <taxon>Coptis</taxon>
    </lineage>
</organism>
<protein>
    <submittedName>
        <fullName evidence="1">Uncharacterized protein</fullName>
    </submittedName>
</protein>
<evidence type="ECO:0000313" key="2">
    <source>
        <dbReference type="Proteomes" id="UP000631114"/>
    </source>
</evidence>
<dbReference type="AlphaFoldDB" id="A0A835LQG0"/>
<sequence length="330" mass="37517">MSFKYWEDCLGEKDIEAMWMDPEVSNEWIEDGEDRGNNVHMSRDPDGQAYLTQTEMRAVVDIIVCRHFMSQIDREMICAIAELESDRQPFTTRYNKKVKDAALGIITDPLYSHNEVPIDALRTSQNSNASLEEHYIDQTEHFNTNMRKKPNFDVGCSINEIEHPPDAPPVTPQSITKPKAKPYVSKRKKQNVDVGCSINEIEHPPDALPVTLQSIMKPKAKPYVSKGKKKLSFDFSTSYCYTFLPMRSPVDLNNVNVLGIGYVNSNHYIKLDLEDGCPIPKIVLFWSRNSLEIAKGWEILVKTRVEAFQGLNVQGIAQAEAFEGDPIFVD</sequence>
<proteinExistence type="predicted"/>
<dbReference type="OrthoDB" id="550520at2759"/>
<comment type="caution">
    <text evidence="1">The sequence shown here is derived from an EMBL/GenBank/DDBJ whole genome shotgun (WGS) entry which is preliminary data.</text>
</comment>
<dbReference type="EMBL" id="JADFTS010000006">
    <property type="protein sequence ID" value="KAF9603655.1"/>
    <property type="molecule type" value="Genomic_DNA"/>
</dbReference>
<dbReference type="PANTHER" id="PTHR37179:SF1">
    <property type="entry name" value="TRANSGLYCOSYLASE"/>
    <property type="match status" value="1"/>
</dbReference>
<reference evidence="1 2" key="1">
    <citation type="submission" date="2020-10" db="EMBL/GenBank/DDBJ databases">
        <title>The Coptis chinensis genome and diversification of protoberbering-type alkaloids.</title>
        <authorList>
            <person name="Wang B."/>
            <person name="Shu S."/>
            <person name="Song C."/>
            <person name="Liu Y."/>
        </authorList>
    </citation>
    <scope>NUCLEOTIDE SEQUENCE [LARGE SCALE GENOMIC DNA]</scope>
    <source>
        <strain evidence="1">HL-2020</strain>
        <tissue evidence="1">Leaf</tissue>
    </source>
</reference>
<name>A0A835LQG0_9MAGN</name>